<dbReference type="SUPFAM" id="SSF52833">
    <property type="entry name" value="Thioredoxin-like"/>
    <property type="match status" value="1"/>
</dbReference>
<dbReference type="InterPro" id="IPR040079">
    <property type="entry name" value="Glutathione_S-Trfase"/>
</dbReference>
<dbReference type="InterPro" id="IPR036282">
    <property type="entry name" value="Glutathione-S-Trfase_C_sf"/>
</dbReference>
<dbReference type="FunCoup" id="F7W0W2">
    <property type="interactions" value="96"/>
</dbReference>
<evidence type="ECO:0000256" key="1">
    <source>
        <dbReference type="ARBA" id="ARBA00007409"/>
    </source>
</evidence>
<dbReference type="Gene3D" id="1.20.1050.10">
    <property type="match status" value="1"/>
</dbReference>
<keyword evidence="5" id="KW-1185">Reference proteome</keyword>
<proteinExistence type="inferred from homology"/>
<feature type="domain" description="GST C-terminal" evidence="3">
    <location>
        <begin position="111"/>
        <end position="268"/>
    </location>
</feature>
<dbReference type="Pfam" id="PF14497">
    <property type="entry name" value="GST_C_3"/>
    <property type="match status" value="1"/>
</dbReference>
<comment type="similarity">
    <text evidence="1">Belongs to the GST superfamily.</text>
</comment>
<evidence type="ECO:0000259" key="3">
    <source>
        <dbReference type="PROSITE" id="PS50405"/>
    </source>
</evidence>
<dbReference type="Pfam" id="PF13409">
    <property type="entry name" value="GST_N_2"/>
    <property type="match status" value="1"/>
</dbReference>
<feature type="domain" description="GST N-terminal" evidence="2">
    <location>
        <begin position="7"/>
        <end position="95"/>
    </location>
</feature>
<organism evidence="4 5">
    <name type="scientific">Sordaria macrospora (strain ATCC MYA-333 / DSM 997 / K(L3346) / K-hell)</name>
    <dbReference type="NCBI Taxonomy" id="771870"/>
    <lineage>
        <taxon>Eukaryota</taxon>
        <taxon>Fungi</taxon>
        <taxon>Dikarya</taxon>
        <taxon>Ascomycota</taxon>
        <taxon>Pezizomycotina</taxon>
        <taxon>Sordariomycetes</taxon>
        <taxon>Sordariomycetidae</taxon>
        <taxon>Sordariales</taxon>
        <taxon>Sordariaceae</taxon>
        <taxon>Sordaria</taxon>
    </lineage>
</organism>
<dbReference type="Gene3D" id="3.40.30.10">
    <property type="entry name" value="Glutaredoxin"/>
    <property type="match status" value="1"/>
</dbReference>
<comment type="caution">
    <text evidence="4">The sequence shown here is derived from an EMBL/GenBank/DDBJ whole genome shotgun (WGS) entry which is preliminary data.</text>
</comment>
<dbReference type="SFLD" id="SFLDG00358">
    <property type="entry name" value="Main_(cytGST)"/>
    <property type="match status" value="1"/>
</dbReference>
<dbReference type="OMA" id="DVQMSFP"/>
<name>F7W0W2_SORMK</name>
<dbReference type="InterPro" id="IPR010987">
    <property type="entry name" value="Glutathione-S-Trfase_C-like"/>
</dbReference>
<protein>
    <submittedName>
        <fullName evidence="4">WGS project CABT00000000 data, contig 2.18</fullName>
    </submittedName>
</protein>
<dbReference type="EMBL" id="CABT02000018">
    <property type="protein sequence ID" value="CCC11414.1"/>
    <property type="molecule type" value="Genomic_DNA"/>
</dbReference>
<evidence type="ECO:0000313" key="4">
    <source>
        <dbReference type="EMBL" id="CCC11414.1"/>
    </source>
</evidence>
<dbReference type="Proteomes" id="UP000001881">
    <property type="component" value="Unassembled WGS sequence"/>
</dbReference>
<evidence type="ECO:0000313" key="5">
    <source>
        <dbReference type="Proteomes" id="UP000001881"/>
    </source>
</evidence>
<dbReference type="VEuPathDB" id="FungiDB:SMAC_02072"/>
<dbReference type="eggNOG" id="KOG0867">
    <property type="taxonomic scope" value="Eukaryota"/>
</dbReference>
<dbReference type="PROSITE" id="PS50404">
    <property type="entry name" value="GST_NTER"/>
    <property type="match status" value="1"/>
</dbReference>
<dbReference type="CDD" id="cd03046">
    <property type="entry name" value="GST_N_GTT1_like"/>
    <property type="match status" value="1"/>
</dbReference>
<reference evidence="4 5" key="1">
    <citation type="journal article" date="2010" name="PLoS Genet.">
        <title>De novo assembly of a 40 Mb eukaryotic genome from short sequence reads: Sordaria macrospora, a model organism for fungal morphogenesis.</title>
        <authorList>
            <person name="Nowrousian M."/>
            <person name="Stajich J."/>
            <person name="Chu M."/>
            <person name="Engh I."/>
            <person name="Espagne E."/>
            <person name="Halliday K."/>
            <person name="Kamerewerd J."/>
            <person name="Kempken F."/>
            <person name="Knab B."/>
            <person name="Kuo H.C."/>
            <person name="Osiewacz H.D."/>
            <person name="Poeggeler S."/>
            <person name="Read N."/>
            <person name="Seiler S."/>
            <person name="Smith K."/>
            <person name="Zickler D."/>
            <person name="Kueck U."/>
            <person name="Freitag M."/>
        </authorList>
    </citation>
    <scope>NUCLEOTIDE SEQUENCE [LARGE SCALE GENOMIC DNA]</scope>
    <source>
        <strain evidence="5">ATCC MYA-333 / DSM 997 / K(L3346) / K-hell</strain>
        <tissue evidence="4">Mycelium</tissue>
    </source>
</reference>
<dbReference type="PANTHER" id="PTHR44051">
    <property type="entry name" value="GLUTATHIONE S-TRANSFERASE-RELATED"/>
    <property type="match status" value="1"/>
</dbReference>
<dbReference type="InParanoid" id="F7W0W2"/>
<dbReference type="STRING" id="771870.F7W0W2"/>
<dbReference type="AlphaFoldDB" id="F7W0W2"/>
<gene>
    <name evidence="4" type="ORF">SMAC_02072</name>
</gene>
<dbReference type="PROSITE" id="PS50405">
    <property type="entry name" value="GST_CTER"/>
    <property type="match status" value="1"/>
</dbReference>
<evidence type="ECO:0000259" key="2">
    <source>
        <dbReference type="PROSITE" id="PS50404"/>
    </source>
</evidence>
<dbReference type="HOGENOM" id="CLU_011226_15_0_1"/>
<dbReference type="SFLD" id="SFLDS00019">
    <property type="entry name" value="Glutathione_Transferase_(cytos"/>
    <property type="match status" value="1"/>
</dbReference>
<dbReference type="InterPro" id="IPR004045">
    <property type="entry name" value="Glutathione_S-Trfase_N"/>
</dbReference>
<accession>F7W0W2</accession>
<dbReference type="PANTHER" id="PTHR44051:SF9">
    <property type="entry name" value="GLUTATHIONE S-TRANSFERASE 1"/>
    <property type="match status" value="1"/>
</dbReference>
<dbReference type="SUPFAM" id="SSF47616">
    <property type="entry name" value="GST C-terminal domain-like"/>
    <property type="match status" value="1"/>
</dbReference>
<dbReference type="InterPro" id="IPR036249">
    <property type="entry name" value="Thioredoxin-like_sf"/>
</dbReference>
<dbReference type="OrthoDB" id="2309723at2759"/>
<sequence length="274" mass="30706">MATTTDHPKITLYWLNDSRAQRMVWLLEELGVPYDVKIFHRGKDMLAPAELQQIHPLGKSPVVTIQPTEPGAKEIVLAESPFIAQYLCDHFGKDLIPKKYNDGQEGKLGGETEEWMRYQHLLYYSEGSLMPPLLVALILSVLTKGQSSRALKSLLHPPITSTVAGKVHNSFVVPNIEKHCAFLQQQLETSPKGGNYLCGDRLTAADILVSYPLLNLPRVEALGGESQKGKLKEKFPKLFEYVARLEEHEGYKRADKKIGDLEAKEKGTSEGLDW</sequence>
<dbReference type="InterPro" id="IPR004046">
    <property type="entry name" value="GST_C"/>
</dbReference>